<keyword evidence="3" id="KW-1185">Reference proteome</keyword>
<reference evidence="2" key="1">
    <citation type="journal article" date="2022" name="Int. J. Mol. Sci.">
        <title>Draft Genome of Tanacetum Coccineum: Genomic Comparison of Closely Related Tanacetum-Family Plants.</title>
        <authorList>
            <person name="Yamashiro T."/>
            <person name="Shiraishi A."/>
            <person name="Nakayama K."/>
            <person name="Satake H."/>
        </authorList>
    </citation>
    <scope>NUCLEOTIDE SEQUENCE</scope>
</reference>
<evidence type="ECO:0000256" key="1">
    <source>
        <dbReference type="SAM" id="MobiDB-lite"/>
    </source>
</evidence>
<reference evidence="2" key="2">
    <citation type="submission" date="2022-01" db="EMBL/GenBank/DDBJ databases">
        <authorList>
            <person name="Yamashiro T."/>
            <person name="Shiraishi A."/>
            <person name="Satake H."/>
            <person name="Nakayama K."/>
        </authorList>
    </citation>
    <scope>NUCLEOTIDE SEQUENCE</scope>
</reference>
<dbReference type="EMBL" id="BQNB010017211">
    <property type="protein sequence ID" value="GJT60571.1"/>
    <property type="molecule type" value="Genomic_DNA"/>
</dbReference>
<organism evidence="2 3">
    <name type="scientific">Tanacetum coccineum</name>
    <dbReference type="NCBI Taxonomy" id="301880"/>
    <lineage>
        <taxon>Eukaryota</taxon>
        <taxon>Viridiplantae</taxon>
        <taxon>Streptophyta</taxon>
        <taxon>Embryophyta</taxon>
        <taxon>Tracheophyta</taxon>
        <taxon>Spermatophyta</taxon>
        <taxon>Magnoliopsida</taxon>
        <taxon>eudicotyledons</taxon>
        <taxon>Gunneridae</taxon>
        <taxon>Pentapetalae</taxon>
        <taxon>asterids</taxon>
        <taxon>campanulids</taxon>
        <taxon>Asterales</taxon>
        <taxon>Asteraceae</taxon>
        <taxon>Asteroideae</taxon>
        <taxon>Anthemideae</taxon>
        <taxon>Anthemidinae</taxon>
        <taxon>Tanacetum</taxon>
    </lineage>
</organism>
<protein>
    <submittedName>
        <fullName evidence="2">Uncharacterized protein</fullName>
    </submittedName>
</protein>
<name>A0ABQ5FAY8_9ASTR</name>
<evidence type="ECO:0000313" key="3">
    <source>
        <dbReference type="Proteomes" id="UP001151760"/>
    </source>
</evidence>
<evidence type="ECO:0000313" key="2">
    <source>
        <dbReference type="EMBL" id="GJT60571.1"/>
    </source>
</evidence>
<feature type="region of interest" description="Disordered" evidence="1">
    <location>
        <begin position="33"/>
        <end position="57"/>
    </location>
</feature>
<proteinExistence type="predicted"/>
<gene>
    <name evidence="2" type="ORF">Tco_1004104</name>
</gene>
<dbReference type="Proteomes" id="UP001151760">
    <property type="component" value="Unassembled WGS sequence"/>
</dbReference>
<comment type="caution">
    <text evidence="2">The sequence shown here is derived from an EMBL/GenBank/DDBJ whole genome shotgun (WGS) entry which is preliminary data.</text>
</comment>
<sequence length="224" mass="25485">MDSTASPTAAIITNVELTLAQTLAELKSARPKTKGVVMQEPSESITTTTTTITSKDKGKGIMVEEPLKMKKKDHDKVETDYELAQRLQTEEQEELTIEEKSKLFQQLLEKRRKHFAAKRAEERRNRPPTKAQQRSIMCTYLKNMARWKPKDLKNESFANVSRAKGTIRNGTIAQESSLKRAGDELEQDKSKKQKLDEKLVLLVQKLLPLVLKVNVAERLQLLKG</sequence>
<accession>A0ABQ5FAY8</accession>